<name>A0A0D5LLJ0_MAREN</name>
<dbReference type="SUPFAM" id="SSF55347">
    <property type="entry name" value="Glyceraldehyde-3-phosphate dehydrogenase-like, C-terminal domain"/>
    <property type="match status" value="1"/>
</dbReference>
<dbReference type="InterPro" id="IPR050463">
    <property type="entry name" value="Gfo/Idh/MocA_oxidrdct_glycsds"/>
</dbReference>
<dbReference type="PATRIC" id="fig|1486262.3.peg.275"/>
<accession>A0A0D5LLJ0</accession>
<dbReference type="PANTHER" id="PTHR43818">
    <property type="entry name" value="BCDNA.GH03377"/>
    <property type="match status" value="1"/>
</dbReference>
<protein>
    <submittedName>
        <fullName evidence="4">Oxidoreductase</fullName>
    </submittedName>
</protein>
<keyword evidence="5" id="KW-1185">Reference proteome</keyword>
<evidence type="ECO:0000256" key="1">
    <source>
        <dbReference type="ARBA" id="ARBA00023002"/>
    </source>
</evidence>
<dbReference type="AlphaFoldDB" id="A0A0D5LLJ0"/>
<organism evidence="4 5">
    <name type="scientific">Martelella endophytica</name>
    <dbReference type="NCBI Taxonomy" id="1486262"/>
    <lineage>
        <taxon>Bacteria</taxon>
        <taxon>Pseudomonadati</taxon>
        <taxon>Pseudomonadota</taxon>
        <taxon>Alphaproteobacteria</taxon>
        <taxon>Hyphomicrobiales</taxon>
        <taxon>Aurantimonadaceae</taxon>
        <taxon>Martelella</taxon>
    </lineage>
</organism>
<dbReference type="RefSeq" id="WP_045679210.1">
    <property type="nucleotide sequence ID" value="NZ_CP010803.1"/>
</dbReference>
<dbReference type="Pfam" id="PF01408">
    <property type="entry name" value="GFO_IDH_MocA"/>
    <property type="match status" value="1"/>
</dbReference>
<dbReference type="OrthoDB" id="9792935at2"/>
<dbReference type="PANTHER" id="PTHR43818:SF11">
    <property type="entry name" value="BCDNA.GH03377"/>
    <property type="match status" value="1"/>
</dbReference>
<dbReference type="InterPro" id="IPR036291">
    <property type="entry name" value="NAD(P)-bd_dom_sf"/>
</dbReference>
<sequence length="366" mass="39852">MKKTKKPVRVLIIGTGGMARVHAQSFKEMEGVEVVGGVDTRPDVLNTFCDKHGIPGRYTSLTEALEKCDFDAASNVTPDGIHYATTLPLLDAGKHVLCEKPLSTSYEFAAEMAAKAKDAGVVNMINLSYRNVAALQKAAELVAEGAIGTVRHFEASYLQSWLTQAAWGDWRTEPGWLWRLSTEHGSKGVLGDVGIHIIDFATFIAGIAPESVSCRTAVFGKAEGGKIGEYTLDANDSFVMHLKLANEAIGTISATRFASGHHNDLRLRIYGDLGGLQVLFERNESVLRGCIGPEAMLNETWTDIECPKVPTIYDRFIAAIRGEEPAEPTFERGAELQQVLDLAGRSQDMDCRSLRLEPVEETIAAV</sequence>
<dbReference type="Gene3D" id="3.30.360.10">
    <property type="entry name" value="Dihydrodipicolinate Reductase, domain 2"/>
    <property type="match status" value="1"/>
</dbReference>
<evidence type="ECO:0000313" key="4">
    <source>
        <dbReference type="EMBL" id="AJY44632.1"/>
    </source>
</evidence>
<dbReference type="Pfam" id="PF22725">
    <property type="entry name" value="GFO_IDH_MocA_C3"/>
    <property type="match status" value="1"/>
</dbReference>
<reference evidence="4 5" key="1">
    <citation type="journal article" date="2015" name="Genome Announc.">
        <title>Complete genome sequence of Martelella endophytica YC6887, which has antifungal activity associated with a halophyte.</title>
        <authorList>
            <person name="Khan A."/>
            <person name="Khan H."/>
            <person name="Chung E.J."/>
            <person name="Hossain M.T."/>
            <person name="Chung Y.R."/>
        </authorList>
    </citation>
    <scope>NUCLEOTIDE SEQUENCE [LARGE SCALE GENOMIC DNA]</scope>
    <source>
        <strain evidence="4">YC6887</strain>
    </source>
</reference>
<dbReference type="GO" id="GO:0016491">
    <property type="term" value="F:oxidoreductase activity"/>
    <property type="evidence" value="ECO:0007669"/>
    <property type="project" value="UniProtKB-KW"/>
</dbReference>
<dbReference type="InterPro" id="IPR000683">
    <property type="entry name" value="Gfo/Idh/MocA-like_OxRdtase_N"/>
</dbReference>
<evidence type="ECO:0000259" key="3">
    <source>
        <dbReference type="Pfam" id="PF22725"/>
    </source>
</evidence>
<dbReference type="InterPro" id="IPR055170">
    <property type="entry name" value="GFO_IDH_MocA-like_dom"/>
</dbReference>
<keyword evidence="1" id="KW-0560">Oxidoreductase</keyword>
<evidence type="ECO:0000313" key="5">
    <source>
        <dbReference type="Proteomes" id="UP000032611"/>
    </source>
</evidence>
<evidence type="ECO:0000259" key="2">
    <source>
        <dbReference type="Pfam" id="PF01408"/>
    </source>
</evidence>
<dbReference type="KEGG" id="mey:TM49_01335"/>
<gene>
    <name evidence="4" type="ORF">TM49_01335</name>
</gene>
<proteinExistence type="predicted"/>
<feature type="domain" description="Gfo/Idh/MocA-like oxidoreductase N-terminal" evidence="2">
    <location>
        <begin position="8"/>
        <end position="125"/>
    </location>
</feature>
<dbReference type="GO" id="GO:0000166">
    <property type="term" value="F:nucleotide binding"/>
    <property type="evidence" value="ECO:0007669"/>
    <property type="project" value="InterPro"/>
</dbReference>
<dbReference type="Proteomes" id="UP000032611">
    <property type="component" value="Chromosome"/>
</dbReference>
<dbReference type="STRING" id="1486262.TM49_01335"/>
<dbReference type="HOGENOM" id="CLU_023194_17_2_5"/>
<feature type="domain" description="GFO/IDH/MocA-like oxidoreductase" evidence="3">
    <location>
        <begin position="136"/>
        <end position="276"/>
    </location>
</feature>
<dbReference type="EMBL" id="CP010803">
    <property type="protein sequence ID" value="AJY44632.1"/>
    <property type="molecule type" value="Genomic_DNA"/>
</dbReference>
<dbReference type="Gene3D" id="3.40.50.720">
    <property type="entry name" value="NAD(P)-binding Rossmann-like Domain"/>
    <property type="match status" value="1"/>
</dbReference>
<dbReference type="SUPFAM" id="SSF51735">
    <property type="entry name" value="NAD(P)-binding Rossmann-fold domains"/>
    <property type="match status" value="1"/>
</dbReference>